<dbReference type="PROSITE" id="PS00571">
    <property type="entry name" value="AMIDASES"/>
    <property type="match status" value="1"/>
</dbReference>
<dbReference type="PANTHER" id="PTHR11895">
    <property type="entry name" value="TRANSAMIDASE"/>
    <property type="match status" value="1"/>
</dbReference>
<accession>A0A934N5P6</accession>
<dbReference type="RefSeq" id="WP_338198658.1">
    <property type="nucleotide sequence ID" value="NZ_JAEKNR010000024.1"/>
</dbReference>
<dbReference type="Pfam" id="PF01425">
    <property type="entry name" value="Amidase"/>
    <property type="match status" value="1"/>
</dbReference>
<organism evidence="4 5">
    <name type="scientific">Candidatus Nephthysia bennettiae</name>
    <dbReference type="NCBI Taxonomy" id="3127016"/>
    <lineage>
        <taxon>Bacteria</taxon>
        <taxon>Bacillati</taxon>
        <taxon>Candidatus Dormiibacterota</taxon>
        <taxon>Candidatus Dormibacteria</taxon>
        <taxon>Candidatus Dormibacterales</taxon>
        <taxon>Candidatus Dormibacteraceae</taxon>
        <taxon>Candidatus Nephthysia</taxon>
    </lineage>
</organism>
<dbReference type="Gene3D" id="3.90.1300.10">
    <property type="entry name" value="Amidase signature (AS) domain"/>
    <property type="match status" value="1"/>
</dbReference>
<dbReference type="Proteomes" id="UP000612893">
    <property type="component" value="Unassembled WGS sequence"/>
</dbReference>
<evidence type="ECO:0000256" key="1">
    <source>
        <dbReference type="ARBA" id="ARBA00009199"/>
    </source>
</evidence>
<feature type="compositionally biased region" description="Polar residues" evidence="2">
    <location>
        <begin position="116"/>
        <end position="129"/>
    </location>
</feature>
<evidence type="ECO:0000259" key="3">
    <source>
        <dbReference type="Pfam" id="PF01425"/>
    </source>
</evidence>
<comment type="caution">
    <text evidence="4">The sequence shown here is derived from an EMBL/GenBank/DDBJ whole genome shotgun (WGS) entry which is preliminary data.</text>
</comment>
<dbReference type="EMBL" id="JAEKNR010000024">
    <property type="protein sequence ID" value="MBJ7596826.1"/>
    <property type="molecule type" value="Genomic_DNA"/>
</dbReference>
<dbReference type="InterPro" id="IPR020556">
    <property type="entry name" value="Amidase_CS"/>
</dbReference>
<dbReference type="InterPro" id="IPR000120">
    <property type="entry name" value="Amidase"/>
</dbReference>
<evidence type="ECO:0000313" key="4">
    <source>
        <dbReference type="EMBL" id="MBJ7596826.1"/>
    </source>
</evidence>
<gene>
    <name evidence="4" type="ORF">JF922_01890</name>
</gene>
<dbReference type="SUPFAM" id="SSF75304">
    <property type="entry name" value="Amidase signature (AS) enzymes"/>
    <property type="match status" value="1"/>
</dbReference>
<comment type="similarity">
    <text evidence="1">Belongs to the amidase family.</text>
</comment>
<evidence type="ECO:0000256" key="2">
    <source>
        <dbReference type="SAM" id="MobiDB-lite"/>
    </source>
</evidence>
<keyword evidence="5" id="KW-1185">Reference proteome</keyword>
<feature type="domain" description="Amidase" evidence="3">
    <location>
        <begin position="59"/>
        <end position="416"/>
    </location>
</feature>
<reference evidence="4" key="1">
    <citation type="submission" date="2020-10" db="EMBL/GenBank/DDBJ databases">
        <title>Ca. Dormibacterota MAGs.</title>
        <authorList>
            <person name="Montgomery K."/>
        </authorList>
    </citation>
    <scope>NUCLEOTIDE SEQUENCE [LARGE SCALE GENOMIC DNA]</scope>
    <source>
        <strain evidence="4">SC8812_S17_10</strain>
    </source>
</reference>
<proteinExistence type="inferred from homology"/>
<sequence length="437" mass="46405">MVPGSARERDLGWLSAVEIAESVTAGTVTREEVLRAHLGRIVRHETRIHAFLQVEPQISDRDGPLAGVPVGVKDTQPVFGMRWTSGAAKWRDRLAGLDAVPVARARAAGATILGKTNTPELASNPSTVNDLMPPTENPWRRGYTPGGSSGGSAAAVAAGLCTLAIGDDYGGSVRIPAGCCGVVGYRPTPGDLPEEVPDVPHINSRGPIARSVSDTRLAFEVMAGVPVKRSLPPASRVALVLRSTGGLHVDTAAVEAVERAAAALESLGHAVEEVDWAPLPCLEAYRPVRRVSFGAIEGEPHEYSSFVGLSMTQGRAISGVEYFRAVQAGTTAGRRLLQDRMEAGFDAFLTPLLGFLPMPIEEVPSFFGEQWNSQNQFLLPVSFAGLPALSIPAGRHQGVPVAVQLVGRYRRDAELLDLAEQLEACDGFGFQRPPGFS</sequence>
<protein>
    <submittedName>
        <fullName evidence="4">Amidase</fullName>
    </submittedName>
</protein>
<name>A0A934N5P6_9BACT</name>
<feature type="region of interest" description="Disordered" evidence="2">
    <location>
        <begin position="116"/>
        <end position="135"/>
    </location>
</feature>
<dbReference type="GO" id="GO:0003824">
    <property type="term" value="F:catalytic activity"/>
    <property type="evidence" value="ECO:0007669"/>
    <property type="project" value="InterPro"/>
</dbReference>
<dbReference type="InterPro" id="IPR036928">
    <property type="entry name" value="AS_sf"/>
</dbReference>
<dbReference type="PANTHER" id="PTHR11895:SF7">
    <property type="entry name" value="GLUTAMYL-TRNA(GLN) AMIDOTRANSFERASE SUBUNIT A, MITOCHONDRIAL"/>
    <property type="match status" value="1"/>
</dbReference>
<dbReference type="AlphaFoldDB" id="A0A934N5P6"/>
<evidence type="ECO:0000313" key="5">
    <source>
        <dbReference type="Proteomes" id="UP000612893"/>
    </source>
</evidence>
<dbReference type="InterPro" id="IPR023631">
    <property type="entry name" value="Amidase_dom"/>
</dbReference>